<keyword evidence="4" id="KW-0472">Membrane</keyword>
<evidence type="ECO:0000256" key="2">
    <source>
        <dbReference type="ARBA" id="ARBA00022448"/>
    </source>
</evidence>
<evidence type="ECO:0000256" key="4">
    <source>
        <dbReference type="ARBA" id="ARBA00023136"/>
    </source>
</evidence>
<dbReference type="SUPFAM" id="SSF55711">
    <property type="entry name" value="Subdomain of clathrin and coatomer appendage domain"/>
    <property type="match status" value="1"/>
</dbReference>
<dbReference type="InterPro" id="IPR013041">
    <property type="entry name" value="Clathrin_app_Ig-like_sf"/>
</dbReference>
<keyword evidence="3" id="KW-0653">Protein transport</keyword>
<dbReference type="EMBL" id="JAULJE010000004">
    <property type="protein sequence ID" value="KAK1343859.1"/>
    <property type="molecule type" value="Genomic_DNA"/>
</dbReference>
<dbReference type="InterPro" id="IPR011989">
    <property type="entry name" value="ARM-like"/>
</dbReference>
<dbReference type="GO" id="GO:0012505">
    <property type="term" value="C:endomembrane system"/>
    <property type="evidence" value="ECO:0007669"/>
    <property type="project" value="UniProtKB-SubCell"/>
</dbReference>
<dbReference type="GO" id="GO:0016192">
    <property type="term" value="P:vesicle-mediated transport"/>
    <property type="evidence" value="ECO:0007669"/>
    <property type="project" value="InterPro"/>
</dbReference>
<evidence type="ECO:0000256" key="1">
    <source>
        <dbReference type="ARBA" id="ARBA00004184"/>
    </source>
</evidence>
<protein>
    <recommendedName>
        <fullName evidence="5">Beta-adaptin appendage C-terminal subdomain domain-containing protein</fullName>
    </recommendedName>
</protein>
<keyword evidence="2" id="KW-0813">Transport</keyword>
<dbReference type="GO" id="GO:0030131">
    <property type="term" value="C:clathrin adaptor complex"/>
    <property type="evidence" value="ECO:0007669"/>
    <property type="project" value="InterPro"/>
</dbReference>
<evidence type="ECO:0000313" key="7">
    <source>
        <dbReference type="Proteomes" id="UP001177744"/>
    </source>
</evidence>
<dbReference type="InterPro" id="IPR013037">
    <property type="entry name" value="Clathrin_b-adaptin_app_Ig-like"/>
</dbReference>
<comment type="subcellular location">
    <subcellularLocation>
        <location evidence="1">Endomembrane system</location>
        <topology evidence="1">Peripheral membrane protein</topology>
    </subcellularLocation>
</comment>
<dbReference type="Gene3D" id="1.25.10.10">
    <property type="entry name" value="Leucine-rich Repeat Variant"/>
    <property type="match status" value="1"/>
</dbReference>
<dbReference type="InterPro" id="IPR026739">
    <property type="entry name" value="AP_beta"/>
</dbReference>
<organism evidence="6 7">
    <name type="scientific">Cnephaeus nilssonii</name>
    <name type="common">Northern bat</name>
    <name type="synonym">Eptesicus nilssonii</name>
    <dbReference type="NCBI Taxonomy" id="3371016"/>
    <lineage>
        <taxon>Eukaryota</taxon>
        <taxon>Metazoa</taxon>
        <taxon>Chordata</taxon>
        <taxon>Craniata</taxon>
        <taxon>Vertebrata</taxon>
        <taxon>Euteleostomi</taxon>
        <taxon>Mammalia</taxon>
        <taxon>Eutheria</taxon>
        <taxon>Laurasiatheria</taxon>
        <taxon>Chiroptera</taxon>
        <taxon>Yangochiroptera</taxon>
        <taxon>Vespertilionidae</taxon>
        <taxon>Cnephaeus</taxon>
    </lineage>
</organism>
<comment type="caution">
    <text evidence="6">The sequence shown here is derived from an EMBL/GenBank/DDBJ whole genome shotgun (WGS) entry which is preliminary data.</text>
</comment>
<dbReference type="PANTHER" id="PTHR11134">
    <property type="entry name" value="ADAPTOR COMPLEX SUBUNIT BETA FAMILY MEMBER"/>
    <property type="match status" value="1"/>
</dbReference>
<accession>A0AA40LUA2</accession>
<dbReference type="InterPro" id="IPR012295">
    <property type="entry name" value="TBP_dom_sf"/>
</dbReference>
<dbReference type="Proteomes" id="UP001177744">
    <property type="component" value="Unassembled WGS sequence"/>
</dbReference>
<dbReference type="InterPro" id="IPR009028">
    <property type="entry name" value="Coatomer/calthrin_app_sub_C"/>
</dbReference>
<dbReference type="Gene3D" id="2.60.40.1150">
    <property type="match status" value="1"/>
</dbReference>
<sequence>MNRNNINKLLIALNECTEWGLHCLSDYNPKEDREAQSIREWVTAGYLNQLSSGAVSSKSPNEISRVVTQRLCLWPSETQELVQQVLSLATRETNVEPTLLGERICHCGSLATVYHKPPNAFVKGSHGIHRQHLPIHHGSTDAGDSPLGTTTATNLEQPQVILSQGDLLGDLLNLYLGPPVNLNKNSFGVVPSTPLAIHPHWCQTRASQHLGPVMKMEPLNNLQVAVKDNINVFYFSHLTPLNVHFVEDGKMESQVFLAAWKDIPNENQLQLQIKECHLKADVISSKLQNNIYTIAKGNMEGHAVLTAFGSWPSYVTSQEIPIRYNLSPKCRAPEVSHYIYQV</sequence>
<evidence type="ECO:0000259" key="5">
    <source>
        <dbReference type="SMART" id="SM01020"/>
    </source>
</evidence>
<keyword evidence="7" id="KW-1185">Reference proteome</keyword>
<proteinExistence type="predicted"/>
<evidence type="ECO:0000313" key="6">
    <source>
        <dbReference type="EMBL" id="KAK1343859.1"/>
    </source>
</evidence>
<dbReference type="GO" id="GO:0006886">
    <property type="term" value="P:intracellular protein transport"/>
    <property type="evidence" value="ECO:0007669"/>
    <property type="project" value="InterPro"/>
</dbReference>
<gene>
    <name evidence="6" type="ORF">QTO34_014413</name>
</gene>
<dbReference type="Gene3D" id="3.30.310.10">
    <property type="entry name" value="TATA-Binding Protein"/>
    <property type="match status" value="1"/>
</dbReference>
<dbReference type="AlphaFoldDB" id="A0AA40LUA2"/>
<dbReference type="SUPFAM" id="SSF49348">
    <property type="entry name" value="Clathrin adaptor appendage domain"/>
    <property type="match status" value="1"/>
</dbReference>
<reference evidence="6" key="1">
    <citation type="submission" date="2023-06" db="EMBL/GenBank/DDBJ databases">
        <title>Reference genome for the Northern bat (Eptesicus nilssonii), a most northern bat species.</title>
        <authorList>
            <person name="Laine V.N."/>
            <person name="Pulliainen A.T."/>
            <person name="Lilley T.M."/>
        </authorList>
    </citation>
    <scope>NUCLEOTIDE SEQUENCE</scope>
    <source>
        <strain evidence="6">BLF_Eptnil</strain>
        <tissue evidence="6">Kidney</tissue>
    </source>
</reference>
<feature type="domain" description="Beta-adaptin appendage C-terminal subdomain" evidence="5">
    <location>
        <begin position="245"/>
        <end position="342"/>
    </location>
</feature>
<dbReference type="Pfam" id="PF09066">
    <property type="entry name" value="B2-adapt-app_C"/>
    <property type="match status" value="1"/>
</dbReference>
<dbReference type="InterPro" id="IPR015151">
    <property type="entry name" value="B-adaptin_app_sub_C"/>
</dbReference>
<name>A0AA40LUA2_CNENI</name>
<dbReference type="SMART" id="SM01020">
    <property type="entry name" value="B2-adapt-app_C"/>
    <property type="match status" value="1"/>
</dbReference>
<evidence type="ECO:0000256" key="3">
    <source>
        <dbReference type="ARBA" id="ARBA00022927"/>
    </source>
</evidence>